<evidence type="ECO:0000313" key="3">
    <source>
        <dbReference type="Proteomes" id="UP000093928"/>
    </source>
</evidence>
<dbReference type="InterPro" id="IPR036894">
    <property type="entry name" value="YbaB-like_sf"/>
</dbReference>
<dbReference type="Proteomes" id="UP000093928">
    <property type="component" value="Unassembled WGS sequence"/>
</dbReference>
<feature type="region of interest" description="Disordered" evidence="1">
    <location>
        <begin position="133"/>
        <end position="175"/>
    </location>
</feature>
<evidence type="ECO:0008006" key="4">
    <source>
        <dbReference type="Google" id="ProtNLM"/>
    </source>
</evidence>
<proteinExistence type="predicted"/>
<dbReference type="Pfam" id="PF02575">
    <property type="entry name" value="YbaB_DNA_bd"/>
    <property type="match status" value="1"/>
</dbReference>
<dbReference type="Gene3D" id="3.30.1310.10">
    <property type="entry name" value="Nucleoid-associated protein YbaB-like domain"/>
    <property type="match status" value="1"/>
</dbReference>
<reference evidence="2 3" key="1">
    <citation type="submission" date="2016-06" db="EMBL/GenBank/DDBJ databases">
        <authorList>
            <person name="Kjaerup R.B."/>
            <person name="Dalgaard T.S."/>
            <person name="Juul-Madsen H.R."/>
        </authorList>
    </citation>
    <scope>NUCLEOTIDE SEQUENCE [LARGE SCALE GENOMIC DNA]</scope>
    <source>
        <strain evidence="2 3">1165133.8</strain>
    </source>
</reference>
<gene>
    <name evidence="2" type="ORF">A5634_10005</name>
</gene>
<protein>
    <recommendedName>
        <fullName evidence="4">Nucleoid-associated protein YbaB</fullName>
    </recommendedName>
</protein>
<evidence type="ECO:0000313" key="2">
    <source>
        <dbReference type="EMBL" id="OBK21564.1"/>
    </source>
</evidence>
<name>A0A1A3NKI7_MYCAS</name>
<dbReference type="SUPFAM" id="SSF82607">
    <property type="entry name" value="YbaB-like"/>
    <property type="match status" value="1"/>
</dbReference>
<feature type="compositionally biased region" description="Basic and acidic residues" evidence="1">
    <location>
        <begin position="143"/>
        <end position="164"/>
    </location>
</feature>
<comment type="caution">
    <text evidence="2">The sequence shown here is derived from an EMBL/GenBank/DDBJ whole genome shotgun (WGS) entry which is preliminary data.</text>
</comment>
<dbReference type="RefSeq" id="WP_065146447.1">
    <property type="nucleotide sequence ID" value="NZ_LZLS01000200.1"/>
</dbReference>
<dbReference type="GO" id="GO:0003677">
    <property type="term" value="F:DNA binding"/>
    <property type="evidence" value="ECO:0007669"/>
    <property type="project" value="InterPro"/>
</dbReference>
<sequence>MGEFVSGLGDLFGGVNSEGLDVDRLLSHLQEFTGAAAQSAQRMAIETADASSKDDLVHVWVNAQGVIVQVEFDDKLFDEATSAEAGAAVVQAAQAAAAKMRAKTNEFQAGLWQQVAQFGVQPIDEIAEFKAMRPEVPLSAPGSRERRSAAEQLDKEEERHRADPQDWQLTIRDTD</sequence>
<dbReference type="InterPro" id="IPR004401">
    <property type="entry name" value="YbaB/EbfC"/>
</dbReference>
<evidence type="ECO:0000256" key="1">
    <source>
        <dbReference type="SAM" id="MobiDB-lite"/>
    </source>
</evidence>
<accession>A0A1A3NKI7</accession>
<dbReference type="EMBL" id="LZLS01000200">
    <property type="protein sequence ID" value="OBK21564.1"/>
    <property type="molecule type" value="Genomic_DNA"/>
</dbReference>
<organism evidence="2 3">
    <name type="scientific">Mycobacterium asiaticum</name>
    <dbReference type="NCBI Taxonomy" id="1790"/>
    <lineage>
        <taxon>Bacteria</taxon>
        <taxon>Bacillati</taxon>
        <taxon>Actinomycetota</taxon>
        <taxon>Actinomycetes</taxon>
        <taxon>Mycobacteriales</taxon>
        <taxon>Mycobacteriaceae</taxon>
        <taxon>Mycobacterium</taxon>
    </lineage>
</organism>
<dbReference type="OrthoDB" id="4723465at2"/>
<dbReference type="AlphaFoldDB" id="A0A1A3NKI7"/>